<dbReference type="GeneID" id="14917265"/>
<dbReference type="Gene3D" id="1.25.40.20">
    <property type="entry name" value="Ankyrin repeat-containing domain"/>
    <property type="match status" value="1"/>
</dbReference>
<protein>
    <submittedName>
        <fullName evidence="2">Ankyrin repeat-containing protein</fullName>
    </submittedName>
</protein>
<feature type="repeat" description="ANK" evidence="1">
    <location>
        <begin position="52"/>
        <end position="94"/>
    </location>
</feature>
<keyword evidence="3" id="KW-1185">Reference proteome</keyword>
<dbReference type="PROSITE" id="PS50088">
    <property type="entry name" value="ANK_REPEAT"/>
    <property type="match status" value="1"/>
</dbReference>
<dbReference type="AlphaFoldDB" id="L8GTR8"/>
<dbReference type="InterPro" id="IPR036770">
    <property type="entry name" value="Ankyrin_rpt-contain_sf"/>
</dbReference>
<dbReference type="Pfam" id="PF13637">
    <property type="entry name" value="Ank_4"/>
    <property type="match status" value="1"/>
</dbReference>
<dbReference type="EMBL" id="KB007985">
    <property type="protein sequence ID" value="ELR16559.1"/>
    <property type="molecule type" value="Genomic_DNA"/>
</dbReference>
<dbReference type="Proteomes" id="UP000011083">
    <property type="component" value="Unassembled WGS sequence"/>
</dbReference>
<proteinExistence type="predicted"/>
<organism evidence="2 3">
    <name type="scientific">Acanthamoeba castellanii (strain ATCC 30010 / Neff)</name>
    <dbReference type="NCBI Taxonomy" id="1257118"/>
    <lineage>
        <taxon>Eukaryota</taxon>
        <taxon>Amoebozoa</taxon>
        <taxon>Discosea</taxon>
        <taxon>Longamoebia</taxon>
        <taxon>Centramoebida</taxon>
        <taxon>Acanthamoebidae</taxon>
        <taxon>Acanthamoeba</taxon>
    </lineage>
</organism>
<dbReference type="RefSeq" id="XP_004338572.1">
    <property type="nucleotide sequence ID" value="XM_004338524.1"/>
</dbReference>
<dbReference type="KEGG" id="acan:ACA1_087410"/>
<reference evidence="2 3" key="1">
    <citation type="journal article" date="2013" name="Genome Biol.">
        <title>Genome of Acanthamoeba castellanii highlights extensive lateral gene transfer and early evolution of tyrosine kinase signaling.</title>
        <authorList>
            <person name="Clarke M."/>
            <person name="Lohan A.J."/>
            <person name="Liu B."/>
            <person name="Lagkouvardos I."/>
            <person name="Roy S."/>
            <person name="Zafar N."/>
            <person name="Bertelli C."/>
            <person name="Schilde C."/>
            <person name="Kianianmomeni A."/>
            <person name="Burglin T.R."/>
            <person name="Frech C."/>
            <person name="Turcotte B."/>
            <person name="Kopec K.O."/>
            <person name="Synnott J.M."/>
            <person name="Choo C."/>
            <person name="Paponov I."/>
            <person name="Finkler A."/>
            <person name="Soon Heng Tan C."/>
            <person name="Hutchins A.P."/>
            <person name="Weinmeier T."/>
            <person name="Rattei T."/>
            <person name="Chu J.S."/>
            <person name="Gimenez G."/>
            <person name="Irimia M."/>
            <person name="Rigden D.J."/>
            <person name="Fitzpatrick D.A."/>
            <person name="Lorenzo-Morales J."/>
            <person name="Bateman A."/>
            <person name="Chiu C.H."/>
            <person name="Tang P."/>
            <person name="Hegemann P."/>
            <person name="Fromm H."/>
            <person name="Raoult D."/>
            <person name="Greub G."/>
            <person name="Miranda-Saavedra D."/>
            <person name="Chen N."/>
            <person name="Nash P."/>
            <person name="Ginger M.L."/>
            <person name="Horn M."/>
            <person name="Schaap P."/>
            <person name="Caler L."/>
            <person name="Loftus B."/>
        </authorList>
    </citation>
    <scope>NUCLEOTIDE SEQUENCE [LARGE SCALE GENOMIC DNA]</scope>
    <source>
        <strain evidence="2 3">Neff</strain>
    </source>
</reference>
<dbReference type="SUPFAM" id="SSF48403">
    <property type="entry name" value="Ankyrin repeat"/>
    <property type="match status" value="1"/>
</dbReference>
<evidence type="ECO:0000313" key="3">
    <source>
        <dbReference type="Proteomes" id="UP000011083"/>
    </source>
</evidence>
<evidence type="ECO:0000313" key="2">
    <source>
        <dbReference type="EMBL" id="ELR16559.1"/>
    </source>
</evidence>
<accession>L8GTR8</accession>
<name>L8GTR8_ACACF</name>
<keyword evidence="1" id="KW-0040">ANK repeat</keyword>
<sequence length="99" mass="10392">MEEEHSTAEAAAAGEAFLEAVAAGDVPRARHVEMVELLLASGADPHHRSSVDGMHALHVLAEQGQRDFCLEKPAGILLLQVLLEAGVDPNVPTSSSSEV</sequence>
<evidence type="ECO:0000256" key="1">
    <source>
        <dbReference type="PROSITE-ProRule" id="PRU00023"/>
    </source>
</evidence>
<dbReference type="VEuPathDB" id="AmoebaDB:ACA1_087410"/>
<gene>
    <name evidence="2" type="ORF">ACA1_087410</name>
</gene>
<dbReference type="InterPro" id="IPR002110">
    <property type="entry name" value="Ankyrin_rpt"/>
</dbReference>